<dbReference type="InterPro" id="IPR051450">
    <property type="entry name" value="Gfo/Idh/MocA_Oxidoreductases"/>
</dbReference>
<dbReference type="GO" id="GO:0000166">
    <property type="term" value="F:nucleotide binding"/>
    <property type="evidence" value="ECO:0007669"/>
    <property type="project" value="InterPro"/>
</dbReference>
<reference evidence="3" key="1">
    <citation type="submission" date="2021-03" db="EMBL/GenBank/DDBJ databases">
        <title>Antimicrobial resistance genes in bacteria isolated from Japanese honey, and their potential for conferring macrolide and lincosamide resistance in the American foulbrood pathogen Paenibacillus larvae.</title>
        <authorList>
            <person name="Okamoto M."/>
            <person name="Kumagai M."/>
            <person name="Kanamori H."/>
            <person name="Takamatsu D."/>
        </authorList>
    </citation>
    <scope>NUCLEOTIDE SEQUENCE</scope>
    <source>
        <strain evidence="3">J40TS1</strain>
    </source>
</reference>
<feature type="domain" description="Gfo/Idh/MocA-like oxidoreductase N-terminal" evidence="1">
    <location>
        <begin position="21"/>
        <end position="123"/>
    </location>
</feature>
<dbReference type="Proteomes" id="UP000683139">
    <property type="component" value="Unassembled WGS sequence"/>
</dbReference>
<dbReference type="AlphaFoldDB" id="A0A919YS94"/>
<gene>
    <name evidence="3" type="ORF">J40TS1_20330</name>
</gene>
<dbReference type="RefSeq" id="WP_213514646.1">
    <property type="nucleotide sequence ID" value="NZ_BOSE01000003.1"/>
</dbReference>
<comment type="caution">
    <text evidence="3">The sequence shown here is derived from an EMBL/GenBank/DDBJ whole genome shotgun (WGS) entry which is preliminary data.</text>
</comment>
<feature type="domain" description="GFO/IDH/MocA-like oxidoreductase" evidence="2">
    <location>
        <begin position="142"/>
        <end position="257"/>
    </location>
</feature>
<dbReference type="Pfam" id="PF22725">
    <property type="entry name" value="GFO_IDH_MocA_C3"/>
    <property type="match status" value="1"/>
</dbReference>
<dbReference type="Pfam" id="PF01408">
    <property type="entry name" value="GFO_IDH_MocA"/>
    <property type="match status" value="1"/>
</dbReference>
<organism evidence="3 4">
    <name type="scientific">Paenibacillus montaniterrae</name>
    <dbReference type="NCBI Taxonomy" id="429341"/>
    <lineage>
        <taxon>Bacteria</taxon>
        <taxon>Bacillati</taxon>
        <taxon>Bacillota</taxon>
        <taxon>Bacilli</taxon>
        <taxon>Bacillales</taxon>
        <taxon>Paenibacillaceae</taxon>
        <taxon>Paenibacillus</taxon>
    </lineage>
</organism>
<accession>A0A919YS94</accession>
<dbReference type="InterPro" id="IPR036291">
    <property type="entry name" value="NAD(P)-bd_dom_sf"/>
</dbReference>
<evidence type="ECO:0000313" key="4">
    <source>
        <dbReference type="Proteomes" id="UP000683139"/>
    </source>
</evidence>
<dbReference type="PANTHER" id="PTHR43377">
    <property type="entry name" value="BILIVERDIN REDUCTASE A"/>
    <property type="match status" value="1"/>
</dbReference>
<proteinExistence type="predicted"/>
<sequence>MSNQTLKLALLSFWHVHAKDYALQASEHPAVELAAIWDEDAERGRAEAAARGVPYVQQLEQIWQDAAIDGVIVTAATSEHTALMLAAAKAGKHIFTEKVIALTAEQCTMIIEAVQAANVVLTVSLPRLNMPFMQGMKQLLPKLGELTLVRARLSHSGALPTAASPHGYLPEHFFSKQQAGGGALIDLGCHPMYVVRALLGMPQRVFAAFGFMTNKEVEDNAVVSLSYENGAIGIVEAGFVNQASPFTVELHGKHGSAIFSAADGRLIYKSMLLDADIAKQWHELELPPALPSAFEQWVAHIQAGTSNAYNVAIARDLTTLMEAAIQSHEARSPIELT</sequence>
<dbReference type="Gene3D" id="3.30.360.10">
    <property type="entry name" value="Dihydrodipicolinate Reductase, domain 2"/>
    <property type="match status" value="1"/>
</dbReference>
<dbReference type="EMBL" id="BOSE01000003">
    <property type="protein sequence ID" value="GIP16391.1"/>
    <property type="molecule type" value="Genomic_DNA"/>
</dbReference>
<dbReference type="InterPro" id="IPR000683">
    <property type="entry name" value="Gfo/Idh/MocA-like_OxRdtase_N"/>
</dbReference>
<keyword evidence="4" id="KW-1185">Reference proteome</keyword>
<dbReference type="SUPFAM" id="SSF51735">
    <property type="entry name" value="NAD(P)-binding Rossmann-fold domains"/>
    <property type="match status" value="1"/>
</dbReference>
<dbReference type="PANTHER" id="PTHR43377:SF1">
    <property type="entry name" value="BILIVERDIN REDUCTASE A"/>
    <property type="match status" value="1"/>
</dbReference>
<evidence type="ECO:0000259" key="1">
    <source>
        <dbReference type="Pfam" id="PF01408"/>
    </source>
</evidence>
<dbReference type="SUPFAM" id="SSF55347">
    <property type="entry name" value="Glyceraldehyde-3-phosphate dehydrogenase-like, C-terminal domain"/>
    <property type="match status" value="1"/>
</dbReference>
<protein>
    <submittedName>
        <fullName evidence="3">Dehydrogenase</fullName>
    </submittedName>
</protein>
<dbReference type="Gene3D" id="3.40.50.720">
    <property type="entry name" value="NAD(P)-binding Rossmann-like Domain"/>
    <property type="match status" value="1"/>
</dbReference>
<evidence type="ECO:0000259" key="2">
    <source>
        <dbReference type="Pfam" id="PF22725"/>
    </source>
</evidence>
<name>A0A919YS94_9BACL</name>
<evidence type="ECO:0000313" key="3">
    <source>
        <dbReference type="EMBL" id="GIP16391.1"/>
    </source>
</evidence>
<dbReference type="InterPro" id="IPR055170">
    <property type="entry name" value="GFO_IDH_MocA-like_dom"/>
</dbReference>